<dbReference type="AlphaFoldDB" id="A0A0A3APU9"/>
<dbReference type="NCBIfam" id="TIGR00786">
    <property type="entry name" value="dctM"/>
    <property type="match status" value="1"/>
</dbReference>
<evidence type="ECO:0000256" key="5">
    <source>
        <dbReference type="ARBA" id="ARBA00022989"/>
    </source>
</evidence>
<evidence type="ECO:0000256" key="3">
    <source>
        <dbReference type="ARBA" id="ARBA00022519"/>
    </source>
</evidence>
<sequence length="429" mass="46077">MVSPIFVIYFLILLLIGVPVLFALGLSPAIALFQDDKVLFINMLYQRLYSGLDSFLLLALPFFMLAGEFMVSGGITTRIITFSQTMVRHMRGGLGHVVILASTLFGALTGSAVAATSAIGNMLIPEMVRYKYDRTYAAALTAAATVLGTIIPPSGIMLIYAFVMNTSVAAMFMGGVVPGIILCIGLMVVNKIQMKKYPEVEQFSRASRSERIAGFKLAILPLFTPIIILGGIYGGIFTPTEAAAVAVFYALVLSVWIMKNLKFREVFPMCARVGINAAAILIIVAAASGFASAISLSGVAKEITSFLYSITDNKYILIFIINIFLFIVGMFLDAGPAILIFAPILAPIMINVGIDPVHFGVVMVSNLSIGLATPPMGLVLFVASGVSGVPLQKISKAILPFLFVEFLIIFLISFFPILVTGLPKILNLM</sequence>
<dbReference type="Pfam" id="PF06808">
    <property type="entry name" value="DctM"/>
    <property type="match status" value="1"/>
</dbReference>
<evidence type="ECO:0000256" key="2">
    <source>
        <dbReference type="ARBA" id="ARBA00022475"/>
    </source>
</evidence>
<keyword evidence="10" id="KW-1185">Reference proteome</keyword>
<feature type="transmembrane region" description="Helical" evidence="7">
    <location>
        <begin position="136"/>
        <end position="163"/>
    </location>
</feature>
<comment type="subcellular location">
    <subcellularLocation>
        <location evidence="1 7">Cell inner membrane</location>
        <topology evidence="1 7">Multi-pass membrane protein</topology>
    </subcellularLocation>
</comment>
<feature type="transmembrane region" description="Helical" evidence="7">
    <location>
        <begin position="315"/>
        <end position="332"/>
    </location>
</feature>
<proteinExistence type="inferred from homology"/>
<accession>A0A0A3APU9</accession>
<evidence type="ECO:0000256" key="4">
    <source>
        <dbReference type="ARBA" id="ARBA00022692"/>
    </source>
</evidence>
<evidence type="ECO:0000256" key="7">
    <source>
        <dbReference type="RuleBase" id="RU369079"/>
    </source>
</evidence>
<dbReference type="PIRSF" id="PIRSF006066">
    <property type="entry name" value="HI0050"/>
    <property type="match status" value="1"/>
</dbReference>
<name>A0A0A3APU9_9PAST</name>
<organism evidence="9 10">
    <name type="scientific">Chelonobacter oris</name>
    <dbReference type="NCBI Taxonomy" id="505317"/>
    <lineage>
        <taxon>Bacteria</taxon>
        <taxon>Pseudomonadati</taxon>
        <taxon>Pseudomonadota</taxon>
        <taxon>Gammaproteobacteria</taxon>
        <taxon>Pasteurellales</taxon>
        <taxon>Pasteurellaceae</taxon>
        <taxon>Chelonobacter</taxon>
    </lineage>
</organism>
<feature type="domain" description="TRAP C4-dicarboxylate transport system permease DctM subunit" evidence="8">
    <location>
        <begin position="8"/>
        <end position="416"/>
    </location>
</feature>
<comment type="function">
    <text evidence="7">Part of the tripartite ATP-independent periplasmic (TRAP) transport system.</text>
</comment>
<keyword evidence="2" id="KW-1003">Cell membrane</keyword>
<feature type="transmembrane region" description="Helical" evidence="7">
    <location>
        <begin position="398"/>
        <end position="419"/>
    </location>
</feature>
<dbReference type="InterPro" id="IPR004681">
    <property type="entry name" value="TRAP_DctM"/>
</dbReference>
<feature type="transmembrane region" description="Helical" evidence="7">
    <location>
        <begin position="273"/>
        <end position="295"/>
    </location>
</feature>
<keyword evidence="3 7" id="KW-0997">Cell inner membrane</keyword>
<comment type="similarity">
    <text evidence="7">Belongs to the TRAP transporter large permease family.</text>
</comment>
<evidence type="ECO:0000259" key="8">
    <source>
        <dbReference type="Pfam" id="PF06808"/>
    </source>
</evidence>
<evidence type="ECO:0000256" key="6">
    <source>
        <dbReference type="ARBA" id="ARBA00023136"/>
    </source>
</evidence>
<keyword evidence="4 7" id="KW-0812">Transmembrane</keyword>
<feature type="transmembrane region" description="Helical" evidence="7">
    <location>
        <begin position="360"/>
        <end position="386"/>
    </location>
</feature>
<dbReference type="STRING" id="505317.OA57_01280"/>
<feature type="transmembrane region" description="Helical" evidence="7">
    <location>
        <begin position="97"/>
        <end position="124"/>
    </location>
</feature>
<keyword evidence="5 7" id="KW-1133">Transmembrane helix</keyword>
<evidence type="ECO:0000313" key="9">
    <source>
        <dbReference type="EMBL" id="KGQ71443.1"/>
    </source>
</evidence>
<feature type="transmembrane region" description="Helical" evidence="7">
    <location>
        <begin position="337"/>
        <end position="354"/>
    </location>
</feature>
<feature type="transmembrane region" description="Helical" evidence="7">
    <location>
        <begin position="242"/>
        <end position="261"/>
    </location>
</feature>
<keyword evidence="7" id="KW-0813">Transport</keyword>
<dbReference type="PANTHER" id="PTHR33362">
    <property type="entry name" value="SIALIC ACID TRAP TRANSPORTER PERMEASE PROTEIN SIAT-RELATED"/>
    <property type="match status" value="1"/>
</dbReference>
<dbReference type="Proteomes" id="UP000030380">
    <property type="component" value="Unassembled WGS sequence"/>
</dbReference>
<feature type="transmembrane region" description="Helical" evidence="7">
    <location>
        <begin position="54"/>
        <end position="77"/>
    </location>
</feature>
<feature type="transmembrane region" description="Helical" evidence="7">
    <location>
        <begin position="169"/>
        <end position="192"/>
    </location>
</feature>
<dbReference type="OrthoDB" id="8627919at2"/>
<feature type="transmembrane region" description="Helical" evidence="7">
    <location>
        <begin position="6"/>
        <end position="33"/>
    </location>
</feature>
<dbReference type="GO" id="GO:0005886">
    <property type="term" value="C:plasma membrane"/>
    <property type="evidence" value="ECO:0007669"/>
    <property type="project" value="UniProtKB-SubCell"/>
</dbReference>
<dbReference type="GO" id="GO:0022857">
    <property type="term" value="F:transmembrane transporter activity"/>
    <property type="evidence" value="ECO:0007669"/>
    <property type="project" value="UniProtKB-UniRule"/>
</dbReference>
<feature type="transmembrane region" description="Helical" evidence="7">
    <location>
        <begin position="213"/>
        <end position="236"/>
    </location>
</feature>
<dbReference type="InterPro" id="IPR010656">
    <property type="entry name" value="DctM"/>
</dbReference>
<evidence type="ECO:0000256" key="1">
    <source>
        <dbReference type="ARBA" id="ARBA00004429"/>
    </source>
</evidence>
<dbReference type="EMBL" id="JSUM01000002">
    <property type="protein sequence ID" value="KGQ71443.1"/>
    <property type="molecule type" value="Genomic_DNA"/>
</dbReference>
<reference evidence="9 10" key="1">
    <citation type="submission" date="2014-11" db="EMBL/GenBank/DDBJ databases">
        <title>Draft genome sequence of Chelonobacter oris 1662T, associated with respiratory disease in Hermann's Tortoises.</title>
        <authorList>
            <person name="Kudirkiene E."/>
            <person name="Hansen M.J."/>
            <person name="Bojesen A.M."/>
        </authorList>
    </citation>
    <scope>NUCLEOTIDE SEQUENCE [LARGE SCALE GENOMIC DNA]</scope>
    <source>
        <strain evidence="9 10">1662</strain>
    </source>
</reference>
<dbReference type="RefSeq" id="WP_034612382.1">
    <property type="nucleotide sequence ID" value="NZ_JSUM01000002.1"/>
</dbReference>
<evidence type="ECO:0000313" key="10">
    <source>
        <dbReference type="Proteomes" id="UP000030380"/>
    </source>
</evidence>
<gene>
    <name evidence="9" type="ORF">OA57_01280</name>
</gene>
<comment type="subunit">
    <text evidence="7">The complex comprises the extracytoplasmic solute receptor protein and the two transmembrane proteins.</text>
</comment>
<keyword evidence="6 7" id="KW-0472">Membrane</keyword>
<comment type="caution">
    <text evidence="9">The sequence shown here is derived from an EMBL/GenBank/DDBJ whole genome shotgun (WGS) entry which is preliminary data.</text>
</comment>
<protein>
    <recommendedName>
        <fullName evidence="7">TRAP transporter large permease protein</fullName>
    </recommendedName>
</protein>